<dbReference type="InterPro" id="IPR001173">
    <property type="entry name" value="Glyco_trans_2-like"/>
</dbReference>
<name>C8RXJ2_9RHOB</name>
<organism evidence="2 3">
    <name type="scientific">Rhodobacter ferrooxidans</name>
    <dbReference type="NCBI Taxonomy" id="371731"/>
    <lineage>
        <taxon>Bacteria</taxon>
        <taxon>Pseudomonadati</taxon>
        <taxon>Pseudomonadota</taxon>
        <taxon>Alphaproteobacteria</taxon>
        <taxon>Rhodobacterales</taxon>
        <taxon>Rhodobacter group</taxon>
        <taxon>Rhodobacter</taxon>
    </lineage>
</organism>
<protein>
    <submittedName>
        <fullName evidence="2">Glycosyl transferase family 2</fullName>
    </submittedName>
</protein>
<dbReference type="EMBL" id="ACYY01000002">
    <property type="protein sequence ID" value="EEW26717.1"/>
    <property type="molecule type" value="Genomic_DNA"/>
</dbReference>
<comment type="caution">
    <text evidence="2">The sequence shown here is derived from an EMBL/GenBank/DDBJ whole genome shotgun (WGS) entry which is preliminary data.</text>
</comment>
<dbReference type="STRING" id="371731.Rsw2DRAFT_0520"/>
<dbReference type="Gene3D" id="3.90.550.10">
    <property type="entry name" value="Spore Coat Polysaccharide Biosynthesis Protein SpsA, Chain A"/>
    <property type="match status" value="1"/>
</dbReference>
<dbReference type="eggNOG" id="COG0463">
    <property type="taxonomic scope" value="Bacteria"/>
</dbReference>
<keyword evidence="3" id="KW-1185">Reference proteome</keyword>
<dbReference type="OrthoDB" id="9797391at2"/>
<dbReference type="AlphaFoldDB" id="C8RXJ2"/>
<gene>
    <name evidence="2" type="ORF">Rsw2DRAFT_0520</name>
</gene>
<dbReference type="GO" id="GO:0016740">
    <property type="term" value="F:transferase activity"/>
    <property type="evidence" value="ECO:0007669"/>
    <property type="project" value="UniProtKB-KW"/>
</dbReference>
<keyword evidence="2" id="KW-0808">Transferase</keyword>
<feature type="domain" description="Glycosyltransferase 2-like" evidence="1">
    <location>
        <begin position="7"/>
        <end position="125"/>
    </location>
</feature>
<proteinExistence type="predicted"/>
<dbReference type="Proteomes" id="UP000010121">
    <property type="component" value="Unassembled WGS sequence"/>
</dbReference>
<dbReference type="RefSeq" id="WP_008027763.1">
    <property type="nucleotide sequence ID" value="NZ_ACYY01000002.1"/>
</dbReference>
<dbReference type="SUPFAM" id="SSF53448">
    <property type="entry name" value="Nucleotide-diphospho-sugar transferases"/>
    <property type="match status" value="1"/>
</dbReference>
<evidence type="ECO:0000313" key="3">
    <source>
        <dbReference type="Proteomes" id="UP000010121"/>
    </source>
</evidence>
<accession>C8RXJ2</accession>
<sequence>MAVCVDIGVFAHDEAAGIAAMLAGVLAQDIWADAGYDLRLLVLANGCTDDTVARASGLAEVVDLPQGGKSRTWNAFVHELSRREAEVLICCDADIALPDPATLRLLVQGLLERPAVKVFTSRPVKDIAQPGAALGAQDRLIAAAGGTLEEWRRALCGQLYALRTGAARGLHLPVGLPVEDGFLRAMLLTDALTVPEDLTRIDGGDAYHVYASERRIGALIRHQTRIVIGSAINAACFAHLRALPQAARHAELARAAGDDGWLARVLAEQLPRAPFGYVPLHFLTKRSIHLLRQQGTLASPKRLAVLVAGFGFDLIVYLNAQIRMARGTGPGHW</sequence>
<evidence type="ECO:0000259" key="1">
    <source>
        <dbReference type="Pfam" id="PF00535"/>
    </source>
</evidence>
<evidence type="ECO:0000313" key="2">
    <source>
        <dbReference type="EMBL" id="EEW26717.1"/>
    </source>
</evidence>
<dbReference type="Pfam" id="PF00535">
    <property type="entry name" value="Glycos_transf_2"/>
    <property type="match status" value="1"/>
</dbReference>
<reference evidence="2 3" key="1">
    <citation type="submission" date="2009-08" db="EMBL/GenBank/DDBJ databases">
        <title>The draft genome of Rhodobacter sp. SW2.</title>
        <authorList>
            <consortium name="US DOE Joint Genome Institute (JGI-PGF)"/>
            <person name="Lucas S."/>
            <person name="Copeland A."/>
            <person name="Lapidus A."/>
            <person name="Glavina del Rio T."/>
            <person name="Tice H."/>
            <person name="Bruce D."/>
            <person name="Goodwin L."/>
            <person name="Pitluck S."/>
            <person name="Larimer F."/>
            <person name="Land M.L."/>
            <person name="Hauser L."/>
            <person name="Emerson D."/>
        </authorList>
    </citation>
    <scope>NUCLEOTIDE SEQUENCE [LARGE SCALE GENOMIC DNA]</scope>
    <source>
        <strain evidence="2 3">SW2</strain>
    </source>
</reference>
<dbReference type="InterPro" id="IPR029044">
    <property type="entry name" value="Nucleotide-diphossugar_trans"/>
</dbReference>